<comment type="pathway">
    <text evidence="7">Protein modification; protein glycosylation.</text>
</comment>
<dbReference type="GO" id="GO:0033185">
    <property type="term" value="C:dolichol-phosphate-mannose synthase complex"/>
    <property type="evidence" value="ECO:0007669"/>
    <property type="project" value="TreeGrafter"/>
</dbReference>
<evidence type="ECO:0000256" key="4">
    <source>
        <dbReference type="ARBA" id="ARBA00022824"/>
    </source>
</evidence>
<protein>
    <recommendedName>
        <fullName evidence="7">Dolichol-phosphate mannosyltransferase subunit 3</fullName>
    </recommendedName>
</protein>
<dbReference type="AlphaFoldDB" id="A0A9W6SZM2"/>
<keyword evidence="9" id="KW-1185">Reference proteome</keyword>
<accession>A0A9W6SZM2</accession>
<organism evidence="8 9">
    <name type="scientific">Candida boidinii</name>
    <name type="common">Yeast</name>
    <dbReference type="NCBI Taxonomy" id="5477"/>
    <lineage>
        <taxon>Eukaryota</taxon>
        <taxon>Fungi</taxon>
        <taxon>Dikarya</taxon>
        <taxon>Ascomycota</taxon>
        <taxon>Saccharomycotina</taxon>
        <taxon>Pichiomycetes</taxon>
        <taxon>Pichiales</taxon>
        <taxon>Pichiaceae</taxon>
        <taxon>Ogataea</taxon>
        <taxon>Ogataea/Candida clade</taxon>
    </lineage>
</organism>
<dbReference type="GO" id="GO:0006506">
    <property type="term" value="P:GPI anchor biosynthetic process"/>
    <property type="evidence" value="ECO:0007669"/>
    <property type="project" value="TreeGrafter"/>
</dbReference>
<dbReference type="Proteomes" id="UP001165120">
    <property type="component" value="Unassembled WGS sequence"/>
</dbReference>
<dbReference type="OrthoDB" id="2014333at2759"/>
<proteinExistence type="inferred from homology"/>
<dbReference type="GO" id="GO:0005789">
    <property type="term" value="C:endoplasmic reticulum membrane"/>
    <property type="evidence" value="ECO:0007669"/>
    <property type="project" value="UniProtKB-SubCell"/>
</dbReference>
<dbReference type="PANTHER" id="PTHR16433">
    <property type="entry name" value="DOLICHOL-PHOSPHATE MANNOSYLTRANSFERASE SUBUNIT 3"/>
    <property type="match status" value="1"/>
</dbReference>
<comment type="subcellular location">
    <subcellularLocation>
        <location evidence="1 7">Endoplasmic reticulum membrane</location>
        <topology evidence="1 7">Multi-pass membrane protein</topology>
    </subcellularLocation>
</comment>
<keyword evidence="3 7" id="KW-0812">Transmembrane</keyword>
<comment type="function">
    <text evidence="7">Stabilizer subunit of the dolichol-phosphate mannose (DPM) synthase complex; tethers catalytic subunit to the ER.</text>
</comment>
<dbReference type="Pfam" id="PF08285">
    <property type="entry name" value="DPM3"/>
    <property type="match status" value="1"/>
</dbReference>
<dbReference type="EMBL" id="BSXN01001095">
    <property type="protein sequence ID" value="GME71557.1"/>
    <property type="molecule type" value="Genomic_DNA"/>
</dbReference>
<comment type="caution">
    <text evidence="8">The sequence shown here is derived from an EMBL/GenBank/DDBJ whole genome shotgun (WGS) entry which is preliminary data.</text>
</comment>
<evidence type="ECO:0000256" key="5">
    <source>
        <dbReference type="ARBA" id="ARBA00022989"/>
    </source>
</evidence>
<keyword evidence="4 7" id="KW-0256">Endoplasmic reticulum</keyword>
<reference evidence="8" key="1">
    <citation type="submission" date="2023-04" db="EMBL/GenBank/DDBJ databases">
        <title>Candida boidinii NBRC 10035.</title>
        <authorList>
            <person name="Ichikawa N."/>
            <person name="Sato H."/>
            <person name="Tonouchi N."/>
        </authorList>
    </citation>
    <scope>NUCLEOTIDE SEQUENCE</scope>
    <source>
        <strain evidence="8">NBRC 10035</strain>
    </source>
</reference>
<gene>
    <name evidence="8" type="ORF">Cboi02_000325900</name>
</gene>
<comment type="similarity">
    <text evidence="2 7">Belongs to the DPM3 family.</text>
</comment>
<feature type="transmembrane region" description="Helical" evidence="7">
    <location>
        <begin position="40"/>
        <end position="61"/>
    </location>
</feature>
<evidence type="ECO:0000256" key="3">
    <source>
        <dbReference type="ARBA" id="ARBA00022692"/>
    </source>
</evidence>
<keyword evidence="5 7" id="KW-1133">Transmembrane helix</keyword>
<feature type="transmembrane region" description="Helical" evidence="7">
    <location>
        <begin position="7"/>
        <end position="28"/>
    </location>
</feature>
<evidence type="ECO:0000256" key="7">
    <source>
        <dbReference type="RuleBase" id="RU365085"/>
    </source>
</evidence>
<evidence type="ECO:0000313" key="8">
    <source>
        <dbReference type="EMBL" id="GME71557.1"/>
    </source>
</evidence>
<dbReference type="PANTHER" id="PTHR16433:SF0">
    <property type="entry name" value="DOLICHOL-PHOSPHATE MANNOSYLTRANSFERASE SUBUNIT 3"/>
    <property type="match status" value="1"/>
</dbReference>
<keyword evidence="6 7" id="KW-0472">Membrane</keyword>
<comment type="subunit">
    <text evidence="7">Component of the dolichol-phosphate mannose (DPM) synthase complex.</text>
</comment>
<sequence>MTKFTETLLAAFTISAIYFSFFVGVIPTPTVIYEDVLPVLPWWALVSFGCYALGSLGYDVLVFKDKEAKYKELLVEIDEAKSFLKTKNVDVD</sequence>
<evidence type="ECO:0000256" key="6">
    <source>
        <dbReference type="ARBA" id="ARBA00023136"/>
    </source>
</evidence>
<evidence type="ECO:0000256" key="1">
    <source>
        <dbReference type="ARBA" id="ARBA00004477"/>
    </source>
</evidence>
<dbReference type="InterPro" id="IPR013174">
    <property type="entry name" value="DPM3"/>
</dbReference>
<name>A0A9W6SZM2_CANBO</name>
<evidence type="ECO:0000313" key="9">
    <source>
        <dbReference type="Proteomes" id="UP001165120"/>
    </source>
</evidence>
<evidence type="ECO:0000256" key="2">
    <source>
        <dbReference type="ARBA" id="ARBA00010430"/>
    </source>
</evidence>